<accession>A0A0E9N6M1</accession>
<keyword evidence="2" id="KW-1185">Reference proteome</keyword>
<dbReference type="InterPro" id="IPR018490">
    <property type="entry name" value="cNMP-bd_dom_sf"/>
</dbReference>
<dbReference type="STRING" id="1220578.FPE01S_05_01380"/>
<gene>
    <name evidence="1" type="ORF">FPE01S_05_01380</name>
</gene>
<dbReference type="Gene3D" id="2.60.120.10">
    <property type="entry name" value="Jelly Rolls"/>
    <property type="match status" value="1"/>
</dbReference>
<dbReference type="SUPFAM" id="SSF51206">
    <property type="entry name" value="cAMP-binding domain-like"/>
    <property type="match status" value="1"/>
</dbReference>
<name>A0A0E9N6M1_9BACT</name>
<protein>
    <recommendedName>
        <fullName evidence="3">Cyclic nucleotide-binding domain-containing protein</fullName>
    </recommendedName>
</protein>
<organism evidence="1 2">
    <name type="scientific">Flavihumibacter petaseus NBRC 106054</name>
    <dbReference type="NCBI Taxonomy" id="1220578"/>
    <lineage>
        <taxon>Bacteria</taxon>
        <taxon>Pseudomonadati</taxon>
        <taxon>Bacteroidota</taxon>
        <taxon>Chitinophagia</taxon>
        <taxon>Chitinophagales</taxon>
        <taxon>Chitinophagaceae</taxon>
        <taxon>Flavihumibacter</taxon>
    </lineage>
</organism>
<dbReference type="AlphaFoldDB" id="A0A0E9N6M1"/>
<dbReference type="Proteomes" id="UP000033121">
    <property type="component" value="Unassembled WGS sequence"/>
</dbReference>
<comment type="caution">
    <text evidence="1">The sequence shown here is derived from an EMBL/GenBank/DDBJ whole genome shotgun (WGS) entry which is preliminary data.</text>
</comment>
<evidence type="ECO:0000313" key="1">
    <source>
        <dbReference type="EMBL" id="GAO45443.1"/>
    </source>
</evidence>
<evidence type="ECO:0000313" key="2">
    <source>
        <dbReference type="Proteomes" id="UP000033121"/>
    </source>
</evidence>
<reference evidence="1 2" key="1">
    <citation type="submission" date="2015-04" db="EMBL/GenBank/DDBJ databases">
        <title>Whole genome shotgun sequence of Flavihumibacter petaseus NBRC 106054.</title>
        <authorList>
            <person name="Miyazawa S."/>
            <person name="Hosoyama A."/>
            <person name="Hashimoto M."/>
            <person name="Noguchi M."/>
            <person name="Tsuchikane K."/>
            <person name="Ohji S."/>
            <person name="Yamazoe A."/>
            <person name="Ichikawa N."/>
            <person name="Kimura A."/>
            <person name="Fujita N."/>
        </authorList>
    </citation>
    <scope>NUCLEOTIDE SEQUENCE [LARGE SCALE GENOMIC DNA]</scope>
    <source>
        <strain evidence="1 2">NBRC 106054</strain>
    </source>
</reference>
<dbReference type="InterPro" id="IPR014710">
    <property type="entry name" value="RmlC-like_jellyroll"/>
</dbReference>
<dbReference type="EMBL" id="BBWV01000005">
    <property type="protein sequence ID" value="GAO45443.1"/>
    <property type="molecule type" value="Genomic_DNA"/>
</dbReference>
<proteinExistence type="predicted"/>
<sequence>MENFRMGKQAILKFSIFLGGMEHYYDALFGYIGQIIKLPEQDKAQCRISFKPLKMSKDSLLEVAGKVHTHHNFIVSGFMRKYYINDKGDEVTVDLNDGPRFLLLTTILPTRQFLTSTCNA</sequence>
<evidence type="ECO:0008006" key="3">
    <source>
        <dbReference type="Google" id="ProtNLM"/>
    </source>
</evidence>